<name>A0A0C4DQF3_MAGP6</name>
<evidence type="ECO:0000313" key="4">
    <source>
        <dbReference type="Proteomes" id="UP000011715"/>
    </source>
</evidence>
<dbReference type="Proteomes" id="UP000011715">
    <property type="component" value="Unassembled WGS sequence"/>
</dbReference>
<dbReference type="EMBL" id="ADBL01000533">
    <property type="status" value="NOT_ANNOTATED_CDS"/>
    <property type="molecule type" value="Genomic_DNA"/>
</dbReference>
<gene>
    <name evidence="2" type="ORF">MAPG_02093</name>
</gene>
<evidence type="ECO:0000313" key="3">
    <source>
        <dbReference type="EnsemblFungi" id="MAPG_02093T0"/>
    </source>
</evidence>
<accession>A0A0C4DQF3</accession>
<sequence>MLPDGSQGNRPSPPGLKLRGPKECSNHTRVHAELDCQRCILAHLLNWRCHQDPSRDEKTRYGRPLGRNLQPSALLSYLPVREGPGESRMFLLARENSSEISPSRDTCSTLDRDAIDVTPERLTRRVMLGPPSTRPVQSPEAEMVPLGHARSMAFPTNTPLGALRRWRGRVPGLWERAMQQVCLHSEPVGHSKFIGSEADT</sequence>
<reference evidence="3" key="4">
    <citation type="journal article" date="2015" name="G3 (Bethesda)">
        <title>Genome sequences of three phytopathogenic species of the Magnaporthaceae family of fungi.</title>
        <authorList>
            <person name="Okagaki L.H."/>
            <person name="Nunes C.C."/>
            <person name="Sailsbery J."/>
            <person name="Clay B."/>
            <person name="Brown D."/>
            <person name="John T."/>
            <person name="Oh Y."/>
            <person name="Young N."/>
            <person name="Fitzgerald M."/>
            <person name="Haas B.J."/>
            <person name="Zeng Q."/>
            <person name="Young S."/>
            <person name="Adiconis X."/>
            <person name="Fan L."/>
            <person name="Levin J.Z."/>
            <person name="Mitchell T.K."/>
            <person name="Okubara P.A."/>
            <person name="Farman M.L."/>
            <person name="Kohn L.M."/>
            <person name="Birren B."/>
            <person name="Ma L.-J."/>
            <person name="Dean R.A."/>
        </authorList>
    </citation>
    <scope>NUCLEOTIDE SEQUENCE</scope>
    <source>
        <strain evidence="3">ATCC 64411 / 73-15</strain>
    </source>
</reference>
<organism evidence="3 4">
    <name type="scientific">Magnaporthiopsis poae (strain ATCC 64411 / 73-15)</name>
    <name type="common">Kentucky bluegrass fungus</name>
    <name type="synonym">Magnaporthe poae</name>
    <dbReference type="NCBI Taxonomy" id="644358"/>
    <lineage>
        <taxon>Eukaryota</taxon>
        <taxon>Fungi</taxon>
        <taxon>Dikarya</taxon>
        <taxon>Ascomycota</taxon>
        <taxon>Pezizomycotina</taxon>
        <taxon>Sordariomycetes</taxon>
        <taxon>Sordariomycetidae</taxon>
        <taxon>Magnaporthales</taxon>
        <taxon>Magnaporthaceae</taxon>
        <taxon>Magnaporthiopsis</taxon>
    </lineage>
</organism>
<reference evidence="2" key="2">
    <citation type="submission" date="2010-05" db="EMBL/GenBank/DDBJ databases">
        <title>The Genome Sequence of Magnaporthe poae strain ATCC 64411.</title>
        <authorList>
            <consortium name="The Broad Institute Genome Sequencing Platform"/>
            <consortium name="Broad Institute Genome Sequencing Center for Infectious Disease"/>
            <person name="Ma L.-J."/>
            <person name="Dead R."/>
            <person name="Young S."/>
            <person name="Zeng Q."/>
            <person name="Koehrsen M."/>
            <person name="Alvarado L."/>
            <person name="Berlin A."/>
            <person name="Chapman S.B."/>
            <person name="Chen Z."/>
            <person name="Freedman E."/>
            <person name="Gellesch M."/>
            <person name="Goldberg J."/>
            <person name="Griggs A."/>
            <person name="Gujja S."/>
            <person name="Heilman E.R."/>
            <person name="Heiman D."/>
            <person name="Hepburn T."/>
            <person name="Howarth C."/>
            <person name="Jen D."/>
            <person name="Larson L."/>
            <person name="Mehta T."/>
            <person name="Neiman D."/>
            <person name="Pearson M."/>
            <person name="Roberts A."/>
            <person name="Saif S."/>
            <person name="Shea T."/>
            <person name="Shenoy N."/>
            <person name="Sisk P."/>
            <person name="Stolte C."/>
            <person name="Sykes S."/>
            <person name="Walk T."/>
            <person name="White J."/>
            <person name="Yandava C."/>
            <person name="Haas B."/>
            <person name="Nusbaum C."/>
            <person name="Birren B."/>
        </authorList>
    </citation>
    <scope>NUCLEOTIDE SEQUENCE</scope>
    <source>
        <strain evidence="2">ATCC 64411</strain>
    </source>
</reference>
<feature type="compositionally biased region" description="Polar residues" evidence="1">
    <location>
        <begin position="1"/>
        <end position="10"/>
    </location>
</feature>
<dbReference type="EnsemblFungi" id="MAPG_02093T0">
    <property type="protein sequence ID" value="MAPG_02093T0"/>
    <property type="gene ID" value="MAPG_02093"/>
</dbReference>
<dbReference type="AlphaFoldDB" id="A0A0C4DQF3"/>
<proteinExistence type="predicted"/>
<evidence type="ECO:0000313" key="2">
    <source>
        <dbReference type="EMBL" id="KLU83026.1"/>
    </source>
</evidence>
<protein>
    <submittedName>
        <fullName evidence="2 3">Uncharacterized protein</fullName>
    </submittedName>
</protein>
<dbReference type="EMBL" id="GL876967">
    <property type="protein sequence ID" value="KLU83026.1"/>
    <property type="molecule type" value="Genomic_DNA"/>
</dbReference>
<reference evidence="3" key="5">
    <citation type="submission" date="2015-06" db="UniProtKB">
        <authorList>
            <consortium name="EnsemblFungi"/>
        </authorList>
    </citation>
    <scope>IDENTIFICATION</scope>
    <source>
        <strain evidence="3">ATCC 64411</strain>
    </source>
</reference>
<reference evidence="4" key="1">
    <citation type="submission" date="2010-05" db="EMBL/GenBank/DDBJ databases">
        <title>The genome sequence of Magnaporthe poae strain ATCC 64411.</title>
        <authorList>
            <person name="Ma L.-J."/>
            <person name="Dead R."/>
            <person name="Young S."/>
            <person name="Zeng Q."/>
            <person name="Koehrsen M."/>
            <person name="Alvarado L."/>
            <person name="Berlin A."/>
            <person name="Chapman S.B."/>
            <person name="Chen Z."/>
            <person name="Freedman E."/>
            <person name="Gellesch M."/>
            <person name="Goldberg J."/>
            <person name="Griggs A."/>
            <person name="Gujja S."/>
            <person name="Heilman E.R."/>
            <person name="Heiman D."/>
            <person name="Hepburn T."/>
            <person name="Howarth C."/>
            <person name="Jen D."/>
            <person name="Larson L."/>
            <person name="Mehta T."/>
            <person name="Neiman D."/>
            <person name="Pearson M."/>
            <person name="Roberts A."/>
            <person name="Saif S."/>
            <person name="Shea T."/>
            <person name="Shenoy N."/>
            <person name="Sisk P."/>
            <person name="Stolte C."/>
            <person name="Sykes S."/>
            <person name="Walk T."/>
            <person name="White J."/>
            <person name="Yandava C."/>
            <person name="Haas B."/>
            <person name="Nusbaum C."/>
            <person name="Birren B."/>
        </authorList>
    </citation>
    <scope>NUCLEOTIDE SEQUENCE [LARGE SCALE GENOMIC DNA]</scope>
    <source>
        <strain evidence="4">ATCC 64411 / 73-15</strain>
    </source>
</reference>
<reference evidence="2" key="3">
    <citation type="submission" date="2011-03" db="EMBL/GenBank/DDBJ databases">
        <title>Annotation of Magnaporthe poae ATCC 64411.</title>
        <authorList>
            <person name="Ma L.-J."/>
            <person name="Dead R."/>
            <person name="Young S.K."/>
            <person name="Zeng Q."/>
            <person name="Gargeya S."/>
            <person name="Fitzgerald M."/>
            <person name="Haas B."/>
            <person name="Abouelleil A."/>
            <person name="Alvarado L."/>
            <person name="Arachchi H.M."/>
            <person name="Berlin A."/>
            <person name="Brown A."/>
            <person name="Chapman S.B."/>
            <person name="Chen Z."/>
            <person name="Dunbar C."/>
            <person name="Freedman E."/>
            <person name="Gearin G."/>
            <person name="Gellesch M."/>
            <person name="Goldberg J."/>
            <person name="Griggs A."/>
            <person name="Gujja S."/>
            <person name="Heiman D."/>
            <person name="Howarth C."/>
            <person name="Larson L."/>
            <person name="Lui A."/>
            <person name="MacDonald P.J.P."/>
            <person name="Mehta T."/>
            <person name="Montmayeur A."/>
            <person name="Murphy C."/>
            <person name="Neiman D."/>
            <person name="Pearson M."/>
            <person name="Priest M."/>
            <person name="Roberts A."/>
            <person name="Saif S."/>
            <person name="Shea T."/>
            <person name="Shenoy N."/>
            <person name="Sisk P."/>
            <person name="Stolte C."/>
            <person name="Sykes S."/>
            <person name="Yandava C."/>
            <person name="Wortman J."/>
            <person name="Nusbaum C."/>
            <person name="Birren B."/>
        </authorList>
    </citation>
    <scope>NUCLEOTIDE SEQUENCE</scope>
    <source>
        <strain evidence="2">ATCC 64411</strain>
    </source>
</reference>
<keyword evidence="4" id="KW-1185">Reference proteome</keyword>
<evidence type="ECO:0000256" key="1">
    <source>
        <dbReference type="SAM" id="MobiDB-lite"/>
    </source>
</evidence>
<dbReference type="VEuPathDB" id="FungiDB:MAPG_02093"/>
<feature type="region of interest" description="Disordered" evidence="1">
    <location>
        <begin position="1"/>
        <end position="23"/>
    </location>
</feature>